<dbReference type="InterPro" id="IPR018491">
    <property type="entry name" value="SLC12_C"/>
</dbReference>
<evidence type="ECO:0000256" key="5">
    <source>
        <dbReference type="SAM" id="MobiDB-lite"/>
    </source>
</evidence>
<evidence type="ECO:0000259" key="8">
    <source>
        <dbReference type="Pfam" id="PF03522"/>
    </source>
</evidence>
<comment type="subcellular location">
    <subcellularLocation>
        <location evidence="1">Membrane</location>
        <topology evidence="1">Multi-pass membrane protein</topology>
    </subcellularLocation>
</comment>
<evidence type="ECO:0000313" key="10">
    <source>
        <dbReference type="Proteomes" id="UP000655588"/>
    </source>
</evidence>
<feature type="transmembrane region" description="Helical" evidence="6">
    <location>
        <begin position="519"/>
        <end position="543"/>
    </location>
</feature>
<dbReference type="GO" id="GO:0015379">
    <property type="term" value="F:potassium:chloride symporter activity"/>
    <property type="evidence" value="ECO:0007669"/>
    <property type="project" value="TreeGrafter"/>
</dbReference>
<feature type="region of interest" description="Disordered" evidence="5">
    <location>
        <begin position="1"/>
        <end position="42"/>
    </location>
</feature>
<dbReference type="Proteomes" id="UP000655588">
    <property type="component" value="Unassembled WGS sequence"/>
</dbReference>
<feature type="transmembrane region" description="Helical" evidence="6">
    <location>
        <begin position="179"/>
        <end position="206"/>
    </location>
</feature>
<evidence type="ECO:0000256" key="1">
    <source>
        <dbReference type="ARBA" id="ARBA00004141"/>
    </source>
</evidence>
<evidence type="ECO:0000313" key="9">
    <source>
        <dbReference type="EMBL" id="KAF3425356.1"/>
    </source>
</evidence>
<dbReference type="GO" id="GO:0006884">
    <property type="term" value="P:cell volume homeostasis"/>
    <property type="evidence" value="ECO:0007669"/>
    <property type="project" value="TreeGrafter"/>
</dbReference>
<feature type="domain" description="SLC12A transporter C-terminal" evidence="8">
    <location>
        <begin position="780"/>
        <end position="894"/>
    </location>
</feature>
<comment type="caution">
    <text evidence="9">The sequence shown here is derived from an EMBL/GenBank/DDBJ whole genome shotgun (WGS) entry which is preliminary data.</text>
</comment>
<dbReference type="FunFam" id="1.20.1740.10:FF:000037">
    <property type="entry name" value="Uncharacterized protein, isoform F"/>
    <property type="match status" value="1"/>
</dbReference>
<feature type="compositionally biased region" description="Basic and acidic residues" evidence="5">
    <location>
        <begin position="1058"/>
        <end position="1067"/>
    </location>
</feature>
<dbReference type="EMBL" id="WNWW01000398">
    <property type="protein sequence ID" value="KAF3425356.1"/>
    <property type="molecule type" value="Genomic_DNA"/>
</dbReference>
<feature type="region of interest" description="Disordered" evidence="5">
    <location>
        <begin position="1058"/>
        <end position="1133"/>
    </location>
</feature>
<dbReference type="Pfam" id="PF00324">
    <property type="entry name" value="AA_permease"/>
    <property type="match status" value="2"/>
</dbReference>
<feature type="domain" description="Amino acid permease/ SLC12A" evidence="7">
    <location>
        <begin position="149"/>
        <end position="322"/>
    </location>
</feature>
<dbReference type="GO" id="GO:0055064">
    <property type="term" value="P:chloride ion homeostasis"/>
    <property type="evidence" value="ECO:0007669"/>
    <property type="project" value="TreeGrafter"/>
</dbReference>
<evidence type="ECO:0000256" key="2">
    <source>
        <dbReference type="ARBA" id="ARBA00022692"/>
    </source>
</evidence>
<evidence type="ECO:0008006" key="11">
    <source>
        <dbReference type="Google" id="ProtNLM"/>
    </source>
</evidence>
<feature type="domain" description="SLC12A transporter C-terminal" evidence="8">
    <location>
        <begin position="910"/>
        <end position="1042"/>
    </location>
</feature>
<proteinExistence type="predicted"/>
<dbReference type="AlphaFoldDB" id="A0A833RXR9"/>
<feature type="compositionally biased region" description="Acidic residues" evidence="5">
    <location>
        <begin position="1068"/>
        <end position="1085"/>
    </location>
</feature>
<feature type="transmembrane region" description="Helical" evidence="6">
    <location>
        <begin position="300"/>
        <end position="321"/>
    </location>
</feature>
<dbReference type="InterPro" id="IPR004842">
    <property type="entry name" value="SLC12A_fam"/>
</dbReference>
<feature type="region of interest" description="Disordered" evidence="5">
    <location>
        <begin position="466"/>
        <end position="485"/>
    </location>
</feature>
<keyword evidence="3 6" id="KW-1133">Transmembrane helix</keyword>
<dbReference type="Pfam" id="PF03522">
    <property type="entry name" value="SLC12"/>
    <property type="match status" value="2"/>
</dbReference>
<sequence>MSEAAPKSQGKTVPDGSPARMEAGDGGGTCGDGDSMVGGGNSEKKAEYETNLFLYSLLFPKSSRGLRLRVCIRNFQTIGQSRTEERRPYRNKARSADFLAFQEEMEVRPRISTLLNSLSDYSNTIPAATDPDAKTPPVQGGARMGTLIGVFLPCIQNIFGVILFIRLTWVVGTAGAIQGFFIVLCCCCVTMLTAISMSAIATNGVVPAGGSYFMISRSLGPEFGGAVGMLFYTGTTLAAAMYIIGAVEIVLTYMAPSLSIFGDFTKDPNIMYNNFRVYGTGLLMVMGTIVFVGVKFVNKFASVALACVILSIVAVYVGLFYNIYGNESLKYIVAALCVLGRRLLKDINVLTDCNKNVSGTLHRLYCGNNTGKCDPYYLENNVTIKNGIRGLASGVFLENIWDSFQEEGQLIAFGSDPKDVDLMAPSSFNQIQVDLTTTFTILIGIFFPSVTGKQFLYPPSNSPILRVSPRAPRSPRSPRSPPRNRCRPISIDLEFRCVACAGIMAGSNRSGDLADAQKSIPIGTICAILTTSTVYLSSVLLFAGTVDNLLLRDKFGQSIGGKLVVANMAWPNQWVILIGSFLSTLGAGLQSLTGAPRLLQAIAKDSIIPFLTPFATSSSRGEPTRALVLTVLICQCGILLGNVDYLAPLLSMFFLMCYGFVNLACALQTLLRTPNWRPRFKYYHWSLSFVGLSLCIAIMFMTSWYYALLAMGMAGCIYKYIEYRGAEKEWGDGIRGLALSAARYSLLRLEEGPPHTKNWRPQILILAKLTDDLVPKYRKLFAFASQLKAGKGLTICVSCIAGDYIQNTGKTLAAKVNLRKTFAEEKVKGFVDVLVARDVVDGLSSLIQTTGLGGMKPNTVILGWPYRWKQSQEERNWRGFLQTVRAVAAARMALLVPKGINFFPDSTEKVVGNIDVWWIVHDGGLLMLLPFLLKQHRTWKNCKMRIFTVAQMEDNSIQMKKDLKKFLYDLRIEAEVEIVEMMDSDISAYTYERTLMMEQRNQMLRELRLNKKESLGVVQAIVDHHHNVDVKVATKVRFQEPGSQNSNVVDEAQEKLVQETEGGKEGEETGEANETGDEAKEDNEEETKLIGGSPKQENKENTEKEAKENEEKKADSPESKKPTITPDEGNVRRMHTSIKLNEVIVKKSKNAQLVILNLPGPPRDTKMERESNCILSTNQTVHIHISMITQRVHGYDTYIHMEFLEVLTEGLERVLMVRGGGREVITIYS</sequence>
<evidence type="ECO:0000256" key="3">
    <source>
        <dbReference type="ARBA" id="ARBA00022989"/>
    </source>
</evidence>
<evidence type="ECO:0000256" key="6">
    <source>
        <dbReference type="SAM" id="Phobius"/>
    </source>
</evidence>
<accession>A0A833RXR9</accession>
<reference evidence="9" key="1">
    <citation type="submission" date="2019-11" db="EMBL/GenBank/DDBJ databases">
        <title>The nuclear and mitochondrial genomes of Frieseomelitta varia - a highly eusocial stingless bee (Meliponini) with a permanently sterile worker caste.</title>
        <authorList>
            <person name="Freitas F.C.P."/>
            <person name="Lourenco A.P."/>
            <person name="Nunes F.M.F."/>
            <person name="Paschoal A.R."/>
            <person name="Abreu F.C.P."/>
            <person name="Barbin F.O."/>
            <person name="Bataglia L."/>
            <person name="Cardoso-Junior C.A.M."/>
            <person name="Cervoni M.S."/>
            <person name="Silva S.R."/>
            <person name="Dalarmi F."/>
            <person name="Del Lama M.A."/>
            <person name="Depintor T.S."/>
            <person name="Ferreira K.M."/>
            <person name="Goria P.S."/>
            <person name="Jaskot M.C."/>
            <person name="Lago D.C."/>
            <person name="Luna-Lucena D."/>
            <person name="Moda L.M."/>
            <person name="Nascimento L."/>
            <person name="Pedrino M."/>
            <person name="Rabico F.O."/>
            <person name="Sanches F.C."/>
            <person name="Santos D.E."/>
            <person name="Santos C.G."/>
            <person name="Vieira J."/>
            <person name="Lopes T.F."/>
            <person name="Barchuk A.R."/>
            <person name="Hartfelder K."/>
            <person name="Simoes Z.L.P."/>
            <person name="Bitondi M.M.G."/>
            <person name="Pinheiro D.G."/>
        </authorList>
    </citation>
    <scope>NUCLEOTIDE SEQUENCE</scope>
    <source>
        <strain evidence="9">USP_RPSP 00005682</strain>
        <tissue evidence="9">Whole individual</tissue>
    </source>
</reference>
<dbReference type="PANTHER" id="PTHR11827:SF73">
    <property type="entry name" value="KAZACHOC, ISOFORM G"/>
    <property type="match status" value="1"/>
</dbReference>
<organism evidence="9 10">
    <name type="scientific">Frieseomelitta varia</name>
    <dbReference type="NCBI Taxonomy" id="561572"/>
    <lineage>
        <taxon>Eukaryota</taxon>
        <taxon>Metazoa</taxon>
        <taxon>Ecdysozoa</taxon>
        <taxon>Arthropoda</taxon>
        <taxon>Hexapoda</taxon>
        <taxon>Insecta</taxon>
        <taxon>Pterygota</taxon>
        <taxon>Neoptera</taxon>
        <taxon>Endopterygota</taxon>
        <taxon>Hymenoptera</taxon>
        <taxon>Apocrita</taxon>
        <taxon>Aculeata</taxon>
        <taxon>Apoidea</taxon>
        <taxon>Anthophila</taxon>
        <taxon>Apidae</taxon>
        <taxon>Frieseomelitta</taxon>
    </lineage>
</organism>
<keyword evidence="4 6" id="KW-0472">Membrane</keyword>
<feature type="compositionally biased region" description="Gly residues" evidence="5">
    <location>
        <begin position="24"/>
        <end position="41"/>
    </location>
</feature>
<evidence type="ECO:0000256" key="4">
    <source>
        <dbReference type="ARBA" id="ARBA00023136"/>
    </source>
</evidence>
<dbReference type="GO" id="GO:0055075">
    <property type="term" value="P:potassium ion homeostasis"/>
    <property type="evidence" value="ECO:0007669"/>
    <property type="project" value="TreeGrafter"/>
</dbReference>
<dbReference type="GO" id="GO:0045202">
    <property type="term" value="C:synapse"/>
    <property type="evidence" value="ECO:0007669"/>
    <property type="project" value="GOC"/>
</dbReference>
<dbReference type="InterPro" id="IPR004841">
    <property type="entry name" value="AA-permease/SLC12A_dom"/>
</dbReference>
<protein>
    <recommendedName>
        <fullName evidence="11">Solute carrier family 12 member 4</fullName>
    </recommendedName>
</protein>
<feature type="transmembrane region" description="Helical" evidence="6">
    <location>
        <begin position="649"/>
        <end position="670"/>
    </location>
</feature>
<dbReference type="GO" id="GO:0005886">
    <property type="term" value="C:plasma membrane"/>
    <property type="evidence" value="ECO:0007669"/>
    <property type="project" value="TreeGrafter"/>
</dbReference>
<evidence type="ECO:0000259" key="7">
    <source>
        <dbReference type="Pfam" id="PF00324"/>
    </source>
</evidence>
<feature type="transmembrane region" description="Helical" evidence="6">
    <location>
        <begin position="144"/>
        <end position="167"/>
    </location>
</feature>
<feature type="domain" description="Amino acid permease/ SLC12A" evidence="7">
    <location>
        <begin position="498"/>
        <end position="764"/>
    </location>
</feature>
<feature type="transmembrane region" description="Helical" evidence="6">
    <location>
        <begin position="682"/>
        <end position="699"/>
    </location>
</feature>
<feature type="transmembrane region" description="Helical" evidence="6">
    <location>
        <begin position="275"/>
        <end position="294"/>
    </location>
</feature>
<keyword evidence="10" id="KW-1185">Reference proteome</keyword>
<feature type="compositionally biased region" description="Basic and acidic residues" evidence="5">
    <location>
        <begin position="1096"/>
        <end position="1121"/>
    </location>
</feature>
<feature type="transmembrane region" description="Helical" evidence="6">
    <location>
        <begin position="226"/>
        <end position="254"/>
    </location>
</feature>
<keyword evidence="2 6" id="KW-0812">Transmembrane</keyword>
<dbReference type="GO" id="GO:1990573">
    <property type="term" value="P:potassium ion import across plasma membrane"/>
    <property type="evidence" value="ECO:0007669"/>
    <property type="project" value="TreeGrafter"/>
</dbReference>
<name>A0A833RXR9_9HYME</name>
<dbReference type="Gene3D" id="1.20.1740.10">
    <property type="entry name" value="Amino acid/polyamine transporter I"/>
    <property type="match status" value="2"/>
</dbReference>
<gene>
    <name evidence="9" type="ORF">E2986_11548</name>
</gene>
<feature type="transmembrane region" description="Helical" evidence="6">
    <location>
        <begin position="574"/>
        <end position="592"/>
    </location>
</feature>
<dbReference type="PANTHER" id="PTHR11827">
    <property type="entry name" value="SOLUTE CARRIER FAMILY 12, CATION COTRANSPORTERS"/>
    <property type="match status" value="1"/>
</dbReference>
<dbReference type="GO" id="GO:0007268">
    <property type="term" value="P:chemical synaptic transmission"/>
    <property type="evidence" value="ECO:0007669"/>
    <property type="project" value="TreeGrafter"/>
</dbReference>